<evidence type="ECO:0000313" key="3">
    <source>
        <dbReference type="Proteomes" id="UP001626550"/>
    </source>
</evidence>
<feature type="compositionally biased region" description="Basic and acidic residues" evidence="1">
    <location>
        <begin position="74"/>
        <end position="83"/>
    </location>
</feature>
<dbReference type="Proteomes" id="UP001626550">
    <property type="component" value="Unassembled WGS sequence"/>
</dbReference>
<evidence type="ECO:0000313" key="2">
    <source>
        <dbReference type="EMBL" id="KAL3319796.1"/>
    </source>
</evidence>
<protein>
    <submittedName>
        <fullName evidence="2">Uncharacterized protein</fullName>
    </submittedName>
</protein>
<organism evidence="2 3">
    <name type="scientific">Cichlidogyrus casuarinus</name>
    <dbReference type="NCBI Taxonomy" id="1844966"/>
    <lineage>
        <taxon>Eukaryota</taxon>
        <taxon>Metazoa</taxon>
        <taxon>Spiralia</taxon>
        <taxon>Lophotrochozoa</taxon>
        <taxon>Platyhelminthes</taxon>
        <taxon>Monogenea</taxon>
        <taxon>Monopisthocotylea</taxon>
        <taxon>Dactylogyridea</taxon>
        <taxon>Ancyrocephalidae</taxon>
        <taxon>Cichlidogyrus</taxon>
    </lineage>
</organism>
<dbReference type="EMBL" id="JBJKFK010000101">
    <property type="protein sequence ID" value="KAL3319796.1"/>
    <property type="molecule type" value="Genomic_DNA"/>
</dbReference>
<feature type="region of interest" description="Disordered" evidence="1">
    <location>
        <begin position="44"/>
        <end position="83"/>
    </location>
</feature>
<keyword evidence="3" id="KW-1185">Reference proteome</keyword>
<evidence type="ECO:0000256" key="1">
    <source>
        <dbReference type="SAM" id="MobiDB-lite"/>
    </source>
</evidence>
<gene>
    <name evidence="2" type="ORF">Ciccas_001527</name>
</gene>
<proteinExistence type="predicted"/>
<sequence>MSCMIKSFYQAPMAPAISSGVALLIPNGNIQFLSLVLLTDDEKSIRPPPSHSNEMNKFSDDDEAYNPDTQLENNPKEEPSREFNTKPVMGFPLGSLPTPYLFFNRINGKMPRKRLNSSGQLSEMCEPLLVDSSLVNSGRITVSQWIANLRSEISLMLFGRDHILFCGGLWRFEPQNTASGFSLIADLHILEITECLYPEPSAEKNPIPLFVKVR</sequence>
<name>A0ABD2QM48_9PLAT</name>
<dbReference type="AlphaFoldDB" id="A0ABD2QM48"/>
<accession>A0ABD2QM48</accession>
<comment type="caution">
    <text evidence="2">The sequence shown here is derived from an EMBL/GenBank/DDBJ whole genome shotgun (WGS) entry which is preliminary data.</text>
</comment>
<reference evidence="2 3" key="1">
    <citation type="submission" date="2024-11" db="EMBL/GenBank/DDBJ databases">
        <title>Adaptive evolution of stress response genes in parasites aligns with host niche diversity.</title>
        <authorList>
            <person name="Hahn C."/>
            <person name="Resl P."/>
        </authorList>
    </citation>
    <scope>NUCLEOTIDE SEQUENCE [LARGE SCALE GENOMIC DNA]</scope>
    <source>
        <strain evidence="2">EGGRZ-B1_66</strain>
        <tissue evidence="2">Body</tissue>
    </source>
</reference>